<name>R7ZV59_9BACT</name>
<gene>
    <name evidence="9" type="ORF">ADIS_1597</name>
</gene>
<dbReference type="Proteomes" id="UP000013909">
    <property type="component" value="Unassembled WGS sequence"/>
</dbReference>
<organism evidence="9 10">
    <name type="scientific">Lunatimonas lonarensis</name>
    <dbReference type="NCBI Taxonomy" id="1232681"/>
    <lineage>
        <taxon>Bacteria</taxon>
        <taxon>Pseudomonadati</taxon>
        <taxon>Bacteroidota</taxon>
        <taxon>Cytophagia</taxon>
        <taxon>Cytophagales</taxon>
        <taxon>Cyclobacteriaceae</taxon>
    </lineage>
</organism>
<evidence type="ECO:0000256" key="5">
    <source>
        <dbReference type="ARBA" id="ARBA00022842"/>
    </source>
</evidence>
<dbReference type="GO" id="GO:0046872">
    <property type="term" value="F:metal ion binding"/>
    <property type="evidence" value="ECO:0007669"/>
    <property type="project" value="UniProtKB-KW"/>
</dbReference>
<protein>
    <submittedName>
        <fullName evidence="9">Molybdopterin-guanine dinucleotide biosynthesis protein B</fullName>
    </submittedName>
</protein>
<evidence type="ECO:0000256" key="3">
    <source>
        <dbReference type="ARBA" id="ARBA00022723"/>
    </source>
</evidence>
<dbReference type="GO" id="GO:0005525">
    <property type="term" value="F:GTP binding"/>
    <property type="evidence" value="ECO:0007669"/>
    <property type="project" value="UniProtKB-KW"/>
</dbReference>
<evidence type="ECO:0000256" key="1">
    <source>
        <dbReference type="ARBA" id="ARBA00022490"/>
    </source>
</evidence>
<evidence type="ECO:0000256" key="7">
    <source>
        <dbReference type="ARBA" id="ARBA00023150"/>
    </source>
</evidence>
<dbReference type="InterPro" id="IPR013482">
    <property type="entry name" value="Molybde_CF_guanTrfase"/>
</dbReference>
<keyword evidence="7" id="KW-0501">Molybdenum cofactor biosynthesis</keyword>
<dbReference type="GO" id="GO:0006777">
    <property type="term" value="P:Mo-molybdopterin cofactor biosynthetic process"/>
    <property type="evidence" value="ECO:0007669"/>
    <property type="project" value="UniProtKB-KW"/>
</dbReference>
<dbReference type="SUPFAM" id="SSF53448">
    <property type="entry name" value="Nucleotide-diphospho-sugar transferases"/>
    <property type="match status" value="1"/>
</dbReference>
<keyword evidence="6" id="KW-0342">GTP-binding</keyword>
<dbReference type="InterPro" id="IPR025877">
    <property type="entry name" value="MobA-like_NTP_Trfase"/>
</dbReference>
<dbReference type="PANTHER" id="PTHR19136">
    <property type="entry name" value="MOLYBDENUM COFACTOR GUANYLYLTRANSFERASE"/>
    <property type="match status" value="1"/>
</dbReference>
<dbReference type="PANTHER" id="PTHR19136:SF81">
    <property type="entry name" value="MOLYBDENUM COFACTOR GUANYLYLTRANSFERASE"/>
    <property type="match status" value="1"/>
</dbReference>
<keyword evidence="10" id="KW-1185">Reference proteome</keyword>
<keyword evidence="5" id="KW-0460">Magnesium</keyword>
<evidence type="ECO:0000313" key="10">
    <source>
        <dbReference type="Proteomes" id="UP000013909"/>
    </source>
</evidence>
<proteinExistence type="predicted"/>
<dbReference type="Gene3D" id="3.90.550.10">
    <property type="entry name" value="Spore Coat Polysaccharide Biosynthesis Protein SpsA, Chain A"/>
    <property type="match status" value="1"/>
</dbReference>
<dbReference type="STRING" id="1232681.ADIS_1597"/>
<sequence>MGKDKSQLHYWHEPQWKHVSELLVPFCEEVYLSCREGQVLPPTANRPAIIDTRAGMGPMGGILSAFGQHPDSAWLVVACDLPFLTREILELLVRSRKPDMLATAFVLRSSGLPEPVCTIYEPAAYSLLLGEVNKGNLSPQRVLSAMRLTRIELEDETLLQNINNLEEYAAALAKIKKLLK</sequence>
<dbReference type="Pfam" id="PF12804">
    <property type="entry name" value="NTP_transf_3"/>
    <property type="match status" value="1"/>
</dbReference>
<keyword evidence="1" id="KW-0963">Cytoplasm</keyword>
<keyword evidence="3" id="KW-0479">Metal-binding</keyword>
<feature type="domain" description="MobA-like NTP transferase" evidence="8">
    <location>
        <begin position="1"/>
        <end position="128"/>
    </location>
</feature>
<evidence type="ECO:0000259" key="8">
    <source>
        <dbReference type="Pfam" id="PF12804"/>
    </source>
</evidence>
<evidence type="ECO:0000256" key="4">
    <source>
        <dbReference type="ARBA" id="ARBA00022741"/>
    </source>
</evidence>
<dbReference type="AlphaFoldDB" id="R7ZV59"/>
<keyword evidence="4" id="KW-0547">Nucleotide-binding</keyword>
<accession>R7ZV59</accession>
<dbReference type="CDD" id="cd02503">
    <property type="entry name" value="MobA"/>
    <property type="match status" value="1"/>
</dbReference>
<keyword evidence="2" id="KW-0808">Transferase</keyword>
<evidence type="ECO:0000256" key="2">
    <source>
        <dbReference type="ARBA" id="ARBA00022679"/>
    </source>
</evidence>
<comment type="caution">
    <text evidence="9">The sequence shown here is derived from an EMBL/GenBank/DDBJ whole genome shotgun (WGS) entry which is preliminary data.</text>
</comment>
<evidence type="ECO:0000313" key="9">
    <source>
        <dbReference type="EMBL" id="EON77884.1"/>
    </source>
</evidence>
<dbReference type="GO" id="GO:0016779">
    <property type="term" value="F:nucleotidyltransferase activity"/>
    <property type="evidence" value="ECO:0007669"/>
    <property type="project" value="TreeGrafter"/>
</dbReference>
<evidence type="ECO:0000256" key="6">
    <source>
        <dbReference type="ARBA" id="ARBA00023134"/>
    </source>
</evidence>
<dbReference type="InterPro" id="IPR029044">
    <property type="entry name" value="Nucleotide-diphossugar_trans"/>
</dbReference>
<reference evidence="9 10" key="1">
    <citation type="submission" date="2013-02" db="EMBL/GenBank/DDBJ databases">
        <title>A novel strain isolated from Lonar lake, Maharashtra, India.</title>
        <authorList>
            <person name="Singh A."/>
        </authorList>
    </citation>
    <scope>NUCLEOTIDE SEQUENCE [LARGE SCALE GENOMIC DNA]</scope>
    <source>
        <strain evidence="9 10">AK24</strain>
    </source>
</reference>
<dbReference type="EMBL" id="AQHR01000048">
    <property type="protein sequence ID" value="EON77884.1"/>
    <property type="molecule type" value="Genomic_DNA"/>
</dbReference>